<feature type="chain" id="PRO_5002659793" description="Exported 24-amino acid repeat protein" evidence="1">
    <location>
        <begin position="22"/>
        <end position="230"/>
    </location>
</feature>
<dbReference type="Pfam" id="PF07661">
    <property type="entry name" value="MORN_2"/>
    <property type="match status" value="2"/>
</dbReference>
<dbReference type="SUPFAM" id="SSF82185">
    <property type="entry name" value="Histone H3 K4-specific methyltransferase SET7/9 N-terminal domain"/>
    <property type="match status" value="2"/>
</dbReference>
<keyword evidence="3" id="KW-1185">Reference proteome</keyword>
<evidence type="ECO:0000256" key="1">
    <source>
        <dbReference type="SAM" id="SignalP"/>
    </source>
</evidence>
<dbReference type="GeneID" id="89451996"/>
<dbReference type="Gene3D" id="3.90.930.1">
    <property type="match status" value="1"/>
</dbReference>
<evidence type="ECO:0000313" key="3">
    <source>
        <dbReference type="Proteomes" id="UP000002297"/>
    </source>
</evidence>
<keyword evidence="1" id="KW-0732">Signal</keyword>
<dbReference type="PANTHER" id="PTHR33706">
    <property type="entry name" value="MORN VARIANT REPEAT PROTEIN"/>
    <property type="match status" value="1"/>
</dbReference>
<sequence>MKKLLVLITVLSSISLFSQNAINQFDSNGKRHGLWKKTYEGYDQLRYQGTFEHGKEVGEFMFYKPKYGKQPSAIKTYSKDTDLVLVSYFTKKGKLISKGQLKDRLRTGKWEYYHNNTDAIMMIEHYKDDKLHGKKTAYFDNGNITEEYNYINGNKEGDYKLYSLNGVLLQHLNYKNNELHGAALFYNGKGEVTKKGQYKNGRKDGYWQYYDQGNLTEEIFFPINTSRKKG</sequence>
<dbReference type="HOGENOM" id="CLU_037602_1_0_10"/>
<reference evidence="2 3" key="1">
    <citation type="journal article" date="2010" name="J. Bacteriol.">
        <title>The complete genome sequence of Croceibacter atlanticus HTCC2559T.</title>
        <authorList>
            <person name="Oh H.M."/>
            <person name="Kang I."/>
            <person name="Ferriera S."/>
            <person name="Giovannoni S.J."/>
            <person name="Cho J.C."/>
        </authorList>
    </citation>
    <scope>NUCLEOTIDE SEQUENCE [LARGE SCALE GENOMIC DNA]</scope>
    <source>
        <strain evidence="3">ATCC BAA-628 / HTCC2559 / KCTC 12090</strain>
    </source>
</reference>
<dbReference type="STRING" id="216432.CA2559_00975"/>
<protein>
    <recommendedName>
        <fullName evidence="4">Exported 24-amino acid repeat protein</fullName>
    </recommendedName>
</protein>
<evidence type="ECO:0000313" key="2">
    <source>
        <dbReference type="EMBL" id="EAP87284.1"/>
    </source>
</evidence>
<accession>A3U4W7</accession>
<dbReference type="PANTHER" id="PTHR33706:SF1">
    <property type="entry name" value="TPR REPEAT PROTEIN"/>
    <property type="match status" value="1"/>
</dbReference>
<name>A3U4W7_CROAH</name>
<dbReference type="Proteomes" id="UP000002297">
    <property type="component" value="Chromosome"/>
</dbReference>
<dbReference type="RefSeq" id="WP_013185964.1">
    <property type="nucleotide sequence ID" value="NC_014230.1"/>
</dbReference>
<organism evidence="2 3">
    <name type="scientific">Croceibacter atlanticus (strain ATCC BAA-628 / JCM 21780 / CIP 108009 / IAM 15332 / KCTC 12090 / HTCC2559)</name>
    <dbReference type="NCBI Taxonomy" id="216432"/>
    <lineage>
        <taxon>Bacteria</taxon>
        <taxon>Pseudomonadati</taxon>
        <taxon>Bacteroidota</taxon>
        <taxon>Flavobacteriia</taxon>
        <taxon>Flavobacteriales</taxon>
        <taxon>Flavobacteriaceae</taxon>
        <taxon>Croceibacter</taxon>
    </lineage>
</organism>
<proteinExistence type="predicted"/>
<dbReference type="EMBL" id="CP002046">
    <property type="protein sequence ID" value="EAP87284.1"/>
    <property type="molecule type" value="Genomic_DNA"/>
</dbReference>
<dbReference type="AlphaFoldDB" id="A3U4W7"/>
<dbReference type="OrthoDB" id="9785122at2"/>
<dbReference type="KEGG" id="cat:CA2559_00975"/>
<evidence type="ECO:0008006" key="4">
    <source>
        <dbReference type="Google" id="ProtNLM"/>
    </source>
</evidence>
<dbReference type="eggNOG" id="COG2849">
    <property type="taxonomic scope" value="Bacteria"/>
</dbReference>
<dbReference type="InterPro" id="IPR011652">
    <property type="entry name" value="MORN_2"/>
</dbReference>
<gene>
    <name evidence="2" type="ordered locus">CA2559_00975</name>
</gene>
<feature type="signal peptide" evidence="1">
    <location>
        <begin position="1"/>
        <end position="21"/>
    </location>
</feature>